<dbReference type="AlphaFoldDB" id="A0A7W3T677"/>
<dbReference type="Gene3D" id="1.10.4030.10">
    <property type="entry name" value="Porin chaperone SurA, peptide-binding domain"/>
    <property type="match status" value="1"/>
</dbReference>
<evidence type="ECO:0000313" key="3">
    <source>
        <dbReference type="Proteomes" id="UP000530234"/>
    </source>
</evidence>
<evidence type="ECO:0000313" key="2">
    <source>
        <dbReference type="EMBL" id="MBB0231702.1"/>
    </source>
</evidence>
<sequence length="228" mass="24311">MPSSAHHRNRTHRREHPVKRRTSALSVSAAALLVAAPLLTGCAGDTHPGAAAVVGEDRITVSQVQSRVETVREAQRATAQGDVLVEETPALQRQMVGLMIFYSLVEQAAEEAGVQVTNRDVQQERAALEEQLGGPEGLAEVALVGQGLPLAEDQIDEQLRIGLLMAGIGGEGMEGTEEAYARLTELAEEIGVEVNPRYGTWDAQQVNLVDAEVPWLRGPAEPADTLGG</sequence>
<organism evidence="2 3">
    <name type="scientific">Streptomyces calidiresistens</name>
    <dbReference type="NCBI Taxonomy" id="1485586"/>
    <lineage>
        <taxon>Bacteria</taxon>
        <taxon>Bacillati</taxon>
        <taxon>Actinomycetota</taxon>
        <taxon>Actinomycetes</taxon>
        <taxon>Kitasatosporales</taxon>
        <taxon>Streptomycetaceae</taxon>
        <taxon>Streptomyces</taxon>
    </lineage>
</organism>
<evidence type="ECO:0000256" key="1">
    <source>
        <dbReference type="SAM" id="MobiDB-lite"/>
    </source>
</evidence>
<dbReference type="Pfam" id="PF13624">
    <property type="entry name" value="SurA_N_3"/>
    <property type="match status" value="1"/>
</dbReference>
<accession>A0A7W3T677</accession>
<evidence type="ECO:0008006" key="4">
    <source>
        <dbReference type="Google" id="ProtNLM"/>
    </source>
</evidence>
<protein>
    <recommendedName>
        <fullName evidence="4">Lipoprotein</fullName>
    </recommendedName>
</protein>
<dbReference type="SUPFAM" id="SSF109998">
    <property type="entry name" value="Triger factor/SurA peptide-binding domain-like"/>
    <property type="match status" value="1"/>
</dbReference>
<keyword evidence="3" id="KW-1185">Reference proteome</keyword>
<comment type="caution">
    <text evidence="2">The sequence shown here is derived from an EMBL/GenBank/DDBJ whole genome shotgun (WGS) entry which is preliminary data.</text>
</comment>
<proteinExistence type="predicted"/>
<name>A0A7W3T677_9ACTN</name>
<dbReference type="EMBL" id="VKHS01000598">
    <property type="protein sequence ID" value="MBB0231702.1"/>
    <property type="molecule type" value="Genomic_DNA"/>
</dbReference>
<dbReference type="Proteomes" id="UP000530234">
    <property type="component" value="Unassembled WGS sequence"/>
</dbReference>
<dbReference type="InterPro" id="IPR027304">
    <property type="entry name" value="Trigger_fact/SurA_dom_sf"/>
</dbReference>
<reference evidence="3" key="1">
    <citation type="submission" date="2019-10" db="EMBL/GenBank/DDBJ databases">
        <title>Streptomyces sp. nov., a novel actinobacterium isolated from alkaline environment.</title>
        <authorList>
            <person name="Golinska P."/>
        </authorList>
    </citation>
    <scope>NUCLEOTIDE SEQUENCE [LARGE SCALE GENOMIC DNA]</scope>
    <source>
        <strain evidence="3">DSM 42108</strain>
    </source>
</reference>
<feature type="region of interest" description="Disordered" evidence="1">
    <location>
        <begin position="1"/>
        <end position="22"/>
    </location>
</feature>
<gene>
    <name evidence="2" type="ORF">FOE67_19920</name>
</gene>